<dbReference type="HOGENOM" id="CLU_063642_1_0_6"/>
<dbReference type="CDD" id="cd00090">
    <property type="entry name" value="HTH_ARSR"/>
    <property type="match status" value="1"/>
</dbReference>
<dbReference type="InterPro" id="IPR036388">
    <property type="entry name" value="WH-like_DNA-bd_sf"/>
</dbReference>
<dbReference type="EMBL" id="FO203512">
    <property type="protein sequence ID" value="CCK74284.1"/>
    <property type="molecule type" value="Genomic_DNA"/>
</dbReference>
<dbReference type="InterPro" id="IPR036390">
    <property type="entry name" value="WH_DNA-bd_sf"/>
</dbReference>
<dbReference type="KEGG" id="oai:OLEAN_C01080"/>
<dbReference type="PROSITE" id="PS50987">
    <property type="entry name" value="HTH_ARSR_2"/>
    <property type="match status" value="1"/>
</dbReference>
<dbReference type="OrthoDB" id="5297460at2"/>
<feature type="domain" description="HTH arsR-type" evidence="1">
    <location>
        <begin position="12"/>
        <end position="118"/>
    </location>
</feature>
<dbReference type="InterPro" id="IPR029063">
    <property type="entry name" value="SAM-dependent_MTases_sf"/>
</dbReference>
<sequence>MLDTKALNLVSNTATNIDALAAHTKASADPLRLNILRILGEGSFGVLELCELFEIKQSSMSHHLKILANAGLVTTRREGNSIFYRRSLLNVNAGNPNPAWFDLTQVLFRTLDTLAPGKIITERLQGLYQERAKNSQEFFTKHASEFHEKQDLIASHEQYGETLEDLVATLNLQQTRTALEIGPGEGYLLNALSQRFQQVIGLDVSEAMLKKARLKVAEQNLENIELVLGDCKIALDQAIQADLVTCNMVLHHVPAPKEIFNHSAKLLKPGGCLLITDLCAHDQVWARESCGDLWLGFAPEDLTSWAKEAQLIEEQTQFLALRNGFQIQFRTFRRAAA</sequence>
<dbReference type="InterPro" id="IPR011991">
    <property type="entry name" value="ArsR-like_HTH"/>
</dbReference>
<dbReference type="SUPFAM" id="SSF46785">
    <property type="entry name" value="Winged helix' DNA-binding domain"/>
    <property type="match status" value="1"/>
</dbReference>
<organism evidence="2 3">
    <name type="scientific">Oleispira antarctica RB-8</name>
    <dbReference type="NCBI Taxonomy" id="698738"/>
    <lineage>
        <taxon>Bacteria</taxon>
        <taxon>Pseudomonadati</taxon>
        <taxon>Pseudomonadota</taxon>
        <taxon>Gammaproteobacteria</taxon>
        <taxon>Oceanospirillales</taxon>
        <taxon>Oceanospirillaceae</taxon>
        <taxon>Oleispira</taxon>
    </lineage>
</organism>
<name>R4YQ67_OLEAN</name>
<dbReference type="PRINTS" id="PR00778">
    <property type="entry name" value="HTHARSR"/>
</dbReference>
<accession>R4YQ67</accession>
<dbReference type="InterPro" id="IPR001845">
    <property type="entry name" value="HTH_ArsR_DNA-bd_dom"/>
</dbReference>
<dbReference type="Gene3D" id="1.10.10.10">
    <property type="entry name" value="Winged helix-like DNA-binding domain superfamily/Winged helix DNA-binding domain"/>
    <property type="match status" value="1"/>
</dbReference>
<reference evidence="2 3" key="1">
    <citation type="journal article" date="2013" name="Nat. Commun.">
        <title>Genome sequence and functional genomic analysis of the oil-degrading bacterium Oleispira antarctica.</title>
        <authorList>
            <person name="Kube M."/>
            <person name="Chernikova T.N."/>
            <person name="Al-Ramahi Y."/>
            <person name="Beloqui A."/>
            <person name="Lopez-Cortez N."/>
            <person name="Guazzaroni M.E."/>
            <person name="Heipieper H.J."/>
            <person name="Klages S."/>
            <person name="Kotsyurbenko O.R."/>
            <person name="Langer I."/>
            <person name="Nechitaylo T.Y."/>
            <person name="Lunsdorf H."/>
            <person name="Fernandez M."/>
            <person name="Juarez S."/>
            <person name="Ciordia S."/>
            <person name="Singer A."/>
            <person name="Kagan O."/>
            <person name="Egorova O."/>
            <person name="Petit P.A."/>
            <person name="Stogios P."/>
            <person name="Kim Y."/>
            <person name="Tchigvintsev A."/>
            <person name="Flick R."/>
            <person name="Denaro R."/>
            <person name="Genovese M."/>
            <person name="Albar J.P."/>
            <person name="Reva O.N."/>
            <person name="Martinez-Gomariz M."/>
            <person name="Tran H."/>
            <person name="Ferrer M."/>
            <person name="Savchenko A."/>
            <person name="Yakunin A.F."/>
            <person name="Yakimov M.M."/>
            <person name="Golyshina O.V."/>
            <person name="Reinhardt R."/>
            <person name="Golyshin P.N."/>
        </authorList>
    </citation>
    <scope>NUCLEOTIDE SEQUENCE [LARGE SCALE GENOMIC DNA]</scope>
</reference>
<protein>
    <submittedName>
        <fullName evidence="2">Transcriptional regulator, ArsR family</fullName>
    </submittedName>
</protein>
<dbReference type="NCBIfam" id="NF033788">
    <property type="entry name" value="HTH_metalloreg"/>
    <property type="match status" value="1"/>
</dbReference>
<gene>
    <name evidence="2" type="ORF">OLEAN_C01080</name>
</gene>
<dbReference type="CDD" id="cd02440">
    <property type="entry name" value="AdoMet_MTases"/>
    <property type="match status" value="1"/>
</dbReference>
<dbReference type="PANTHER" id="PTHR43861">
    <property type="entry name" value="TRANS-ACONITATE 2-METHYLTRANSFERASE-RELATED"/>
    <property type="match status" value="1"/>
</dbReference>
<dbReference type="Pfam" id="PF01022">
    <property type="entry name" value="HTH_5"/>
    <property type="match status" value="1"/>
</dbReference>
<dbReference type="GO" id="GO:0003700">
    <property type="term" value="F:DNA-binding transcription factor activity"/>
    <property type="evidence" value="ECO:0007669"/>
    <property type="project" value="InterPro"/>
</dbReference>
<dbReference type="SUPFAM" id="SSF53335">
    <property type="entry name" value="S-adenosyl-L-methionine-dependent methyltransferases"/>
    <property type="match status" value="1"/>
</dbReference>
<dbReference type="Pfam" id="PF13489">
    <property type="entry name" value="Methyltransf_23"/>
    <property type="match status" value="1"/>
</dbReference>
<dbReference type="Proteomes" id="UP000032749">
    <property type="component" value="Chromosome"/>
</dbReference>
<dbReference type="AlphaFoldDB" id="R4YQ67"/>
<dbReference type="PATRIC" id="fig|698738.3.peg.109"/>
<keyword evidence="3" id="KW-1185">Reference proteome</keyword>
<evidence type="ECO:0000313" key="2">
    <source>
        <dbReference type="EMBL" id="CCK74284.1"/>
    </source>
</evidence>
<dbReference type="SMART" id="SM00418">
    <property type="entry name" value="HTH_ARSR"/>
    <property type="match status" value="1"/>
</dbReference>
<dbReference type="Gene3D" id="3.40.50.150">
    <property type="entry name" value="Vaccinia Virus protein VP39"/>
    <property type="match status" value="1"/>
</dbReference>
<dbReference type="STRING" id="698738.OLEAN_C01080"/>
<evidence type="ECO:0000259" key="1">
    <source>
        <dbReference type="PROSITE" id="PS50987"/>
    </source>
</evidence>
<evidence type="ECO:0000313" key="3">
    <source>
        <dbReference type="Proteomes" id="UP000032749"/>
    </source>
</evidence>
<proteinExistence type="predicted"/>